<proteinExistence type="predicted"/>
<dbReference type="Proteomes" id="UP000494109">
    <property type="component" value="Unassembled WGS sequence"/>
</dbReference>
<protein>
    <submittedName>
        <fullName evidence="1">Dioxygenase</fullName>
    </submittedName>
</protein>
<sequence>MTHGAVAIANLLYRYAELLDAGGLPGVSQLFRHNESPAG</sequence>
<evidence type="ECO:0000313" key="2">
    <source>
        <dbReference type="Proteomes" id="UP000494109"/>
    </source>
</evidence>
<gene>
    <name evidence="1" type="ORF">BCO71033_04012</name>
</gene>
<dbReference type="AlphaFoldDB" id="A0A6P2ZEN1"/>
<accession>A0A6P2ZEN1</accession>
<dbReference type="EMBL" id="CABVQS010000017">
    <property type="protein sequence ID" value="VWD32784.1"/>
    <property type="molecule type" value="Genomic_DNA"/>
</dbReference>
<keyword evidence="1" id="KW-0223">Dioxygenase</keyword>
<organism evidence="1 2">
    <name type="scientific">Burkholderia contaminans</name>
    <dbReference type="NCBI Taxonomy" id="488447"/>
    <lineage>
        <taxon>Bacteria</taxon>
        <taxon>Pseudomonadati</taxon>
        <taxon>Pseudomonadota</taxon>
        <taxon>Betaproteobacteria</taxon>
        <taxon>Burkholderiales</taxon>
        <taxon>Burkholderiaceae</taxon>
        <taxon>Burkholderia</taxon>
        <taxon>Burkholderia cepacia complex</taxon>
    </lineage>
</organism>
<reference evidence="1 2" key="1">
    <citation type="submission" date="2019-09" db="EMBL/GenBank/DDBJ databases">
        <authorList>
            <person name="Depoorter E."/>
        </authorList>
    </citation>
    <scope>NUCLEOTIDE SEQUENCE [LARGE SCALE GENOMIC DNA]</scope>
    <source>
        <strain evidence="1">R-71033</strain>
    </source>
</reference>
<evidence type="ECO:0000313" key="1">
    <source>
        <dbReference type="EMBL" id="VWD32784.1"/>
    </source>
</evidence>
<dbReference type="GO" id="GO:0051213">
    <property type="term" value="F:dioxygenase activity"/>
    <property type="evidence" value="ECO:0007669"/>
    <property type="project" value="UniProtKB-KW"/>
</dbReference>
<name>A0A6P2ZEN1_9BURK</name>
<keyword evidence="1" id="KW-0560">Oxidoreductase</keyword>